<proteinExistence type="predicted"/>
<evidence type="ECO:0000256" key="3">
    <source>
        <dbReference type="ARBA" id="ARBA00022771"/>
    </source>
</evidence>
<dbReference type="PANTHER" id="PTHR47287:SF15">
    <property type="entry name" value="ZINC FINGER PROTEIN 3-LIKE"/>
    <property type="match status" value="1"/>
</dbReference>
<dbReference type="InterPro" id="IPR044246">
    <property type="entry name" value="ZFP3-like"/>
</dbReference>
<dbReference type="SUPFAM" id="SSF57667">
    <property type="entry name" value="beta-beta-alpha zinc fingers"/>
    <property type="match status" value="1"/>
</dbReference>
<keyword evidence="2" id="KW-0479">Metal-binding</keyword>
<dbReference type="PANTHER" id="PTHR47287">
    <property type="entry name" value="C2H2 AND C2HC ZINC FINGERS SUPERFAMILY PROTEIN"/>
    <property type="match status" value="1"/>
</dbReference>
<dbReference type="GO" id="GO:0009788">
    <property type="term" value="P:negative regulation of abscisic acid-activated signaling pathway"/>
    <property type="evidence" value="ECO:0007669"/>
    <property type="project" value="InterPro"/>
</dbReference>
<evidence type="ECO:0000256" key="1">
    <source>
        <dbReference type="ARBA" id="ARBA00004123"/>
    </source>
</evidence>
<comment type="subcellular location">
    <subcellularLocation>
        <location evidence="1">Nucleus</location>
    </subcellularLocation>
</comment>
<feature type="domain" description="C2H2-type" evidence="7">
    <location>
        <begin position="76"/>
        <end position="103"/>
    </location>
</feature>
<evidence type="ECO:0000259" key="7">
    <source>
        <dbReference type="PROSITE" id="PS50157"/>
    </source>
</evidence>
<dbReference type="InterPro" id="IPR036236">
    <property type="entry name" value="Znf_C2H2_sf"/>
</dbReference>
<dbReference type="PROSITE" id="PS00028">
    <property type="entry name" value="ZINC_FINGER_C2H2_1"/>
    <property type="match status" value="1"/>
</dbReference>
<protein>
    <recommendedName>
        <fullName evidence="7">C2H2-type domain-containing protein</fullName>
    </recommendedName>
</protein>
<accession>A0AAD4S791</accession>
<keyword evidence="3 6" id="KW-0863">Zinc-finger</keyword>
<dbReference type="GO" id="GO:0005634">
    <property type="term" value="C:nucleus"/>
    <property type="evidence" value="ECO:0007669"/>
    <property type="project" value="UniProtKB-SubCell"/>
</dbReference>
<keyword evidence="5" id="KW-0539">Nucleus</keyword>
<gene>
    <name evidence="8" type="ORF">MKW98_031474</name>
</gene>
<keyword evidence="4" id="KW-0862">Zinc</keyword>
<dbReference type="Gene3D" id="3.30.160.60">
    <property type="entry name" value="Classic Zinc Finger"/>
    <property type="match status" value="1"/>
</dbReference>
<comment type="caution">
    <text evidence="8">The sequence shown here is derived from an EMBL/GenBank/DDBJ whole genome shotgun (WGS) entry which is preliminary data.</text>
</comment>
<dbReference type="Proteomes" id="UP001202328">
    <property type="component" value="Unassembled WGS sequence"/>
</dbReference>
<sequence length="197" mass="22011">MKMNTFGLQVEEIDINKCSQGFSLDFPILLKDSENRLISQELNLIDSFNMDSSSSTNKIDEEAESEQADQGLVRVYSCNYCRRKFFRWQALGGHQNAHKRERTVETTDRLHRITAAAASFRYANMRKHHQLSSSRLPIVDHQPAVGHLPSFVHGSVQQLKDGLLGGSFQLQGTGAGLKGNNSSNQGDATYIDLALKL</sequence>
<evidence type="ECO:0000256" key="2">
    <source>
        <dbReference type="ARBA" id="ARBA00022723"/>
    </source>
</evidence>
<name>A0AAD4S791_9MAGN</name>
<evidence type="ECO:0000313" key="8">
    <source>
        <dbReference type="EMBL" id="KAI3863882.1"/>
    </source>
</evidence>
<evidence type="ECO:0000256" key="5">
    <source>
        <dbReference type="ARBA" id="ARBA00023242"/>
    </source>
</evidence>
<evidence type="ECO:0000313" key="9">
    <source>
        <dbReference type="Proteomes" id="UP001202328"/>
    </source>
</evidence>
<evidence type="ECO:0000256" key="4">
    <source>
        <dbReference type="ARBA" id="ARBA00022833"/>
    </source>
</evidence>
<organism evidence="8 9">
    <name type="scientific">Papaver atlanticum</name>
    <dbReference type="NCBI Taxonomy" id="357466"/>
    <lineage>
        <taxon>Eukaryota</taxon>
        <taxon>Viridiplantae</taxon>
        <taxon>Streptophyta</taxon>
        <taxon>Embryophyta</taxon>
        <taxon>Tracheophyta</taxon>
        <taxon>Spermatophyta</taxon>
        <taxon>Magnoliopsida</taxon>
        <taxon>Ranunculales</taxon>
        <taxon>Papaveraceae</taxon>
        <taxon>Papaveroideae</taxon>
        <taxon>Papaver</taxon>
    </lineage>
</organism>
<dbReference type="EMBL" id="JAJJMB010014022">
    <property type="protein sequence ID" value="KAI3863882.1"/>
    <property type="molecule type" value="Genomic_DNA"/>
</dbReference>
<dbReference type="AlphaFoldDB" id="A0AAD4S791"/>
<dbReference type="InterPro" id="IPR013087">
    <property type="entry name" value="Znf_C2H2_type"/>
</dbReference>
<dbReference type="PROSITE" id="PS50157">
    <property type="entry name" value="ZINC_FINGER_C2H2_2"/>
    <property type="match status" value="1"/>
</dbReference>
<dbReference type="GO" id="GO:0008270">
    <property type="term" value="F:zinc ion binding"/>
    <property type="evidence" value="ECO:0007669"/>
    <property type="project" value="UniProtKB-KW"/>
</dbReference>
<keyword evidence="9" id="KW-1185">Reference proteome</keyword>
<evidence type="ECO:0000256" key="6">
    <source>
        <dbReference type="PROSITE-ProRule" id="PRU00042"/>
    </source>
</evidence>
<reference evidence="8" key="1">
    <citation type="submission" date="2022-04" db="EMBL/GenBank/DDBJ databases">
        <title>A functionally conserved STORR gene fusion in Papaver species that diverged 16.8 million years ago.</title>
        <authorList>
            <person name="Catania T."/>
        </authorList>
    </citation>
    <scope>NUCLEOTIDE SEQUENCE</scope>
    <source>
        <strain evidence="8">S-188037</strain>
    </source>
</reference>